<dbReference type="Pfam" id="PF17035">
    <property type="entry name" value="BET"/>
    <property type="match status" value="1"/>
</dbReference>
<feature type="domain" description="Bromo" evidence="6">
    <location>
        <begin position="100"/>
        <end position="172"/>
    </location>
</feature>
<name>A0A5P1E9Q0_ASPOF</name>
<evidence type="ECO:0000259" key="6">
    <source>
        <dbReference type="PROSITE" id="PS50014"/>
    </source>
</evidence>
<dbReference type="PROSITE" id="PS51525">
    <property type="entry name" value="NET"/>
    <property type="match status" value="1"/>
</dbReference>
<keyword evidence="9" id="KW-1185">Reference proteome</keyword>
<accession>A0A5P1E9Q0</accession>
<reference evidence="9" key="1">
    <citation type="journal article" date="2017" name="Nat. Commun.">
        <title>The asparagus genome sheds light on the origin and evolution of a young Y chromosome.</title>
        <authorList>
            <person name="Harkess A."/>
            <person name="Zhou J."/>
            <person name="Xu C."/>
            <person name="Bowers J.E."/>
            <person name="Van der Hulst R."/>
            <person name="Ayyampalayam S."/>
            <person name="Mercati F."/>
            <person name="Riccardi P."/>
            <person name="McKain M.R."/>
            <person name="Kakrana A."/>
            <person name="Tang H."/>
            <person name="Ray J."/>
            <person name="Groenendijk J."/>
            <person name="Arikit S."/>
            <person name="Mathioni S.M."/>
            <person name="Nakano M."/>
            <person name="Shan H."/>
            <person name="Telgmann-Rauber A."/>
            <person name="Kanno A."/>
            <person name="Yue Z."/>
            <person name="Chen H."/>
            <person name="Li W."/>
            <person name="Chen Y."/>
            <person name="Xu X."/>
            <person name="Zhang Y."/>
            <person name="Luo S."/>
            <person name="Chen H."/>
            <person name="Gao J."/>
            <person name="Mao Z."/>
            <person name="Pires J.C."/>
            <person name="Luo M."/>
            <person name="Kudrna D."/>
            <person name="Wing R.A."/>
            <person name="Meyers B.C."/>
            <person name="Yi K."/>
            <person name="Kong H."/>
            <person name="Lavrijsen P."/>
            <person name="Sunseri F."/>
            <person name="Falavigna A."/>
            <person name="Ye Y."/>
            <person name="Leebens-Mack J.H."/>
            <person name="Chen G."/>
        </authorList>
    </citation>
    <scope>NUCLEOTIDE SEQUENCE [LARGE SCALE GENOMIC DNA]</scope>
    <source>
        <strain evidence="9">cv. DH0086</strain>
    </source>
</reference>
<dbReference type="InterPro" id="IPR001487">
    <property type="entry name" value="Bromodomain"/>
</dbReference>
<dbReference type="Pfam" id="PF00439">
    <property type="entry name" value="Bromodomain"/>
    <property type="match status" value="1"/>
</dbReference>
<evidence type="ECO:0000256" key="2">
    <source>
        <dbReference type="ARBA" id="ARBA00023117"/>
    </source>
</evidence>
<keyword evidence="1" id="KW-0805">Transcription regulation</keyword>
<feature type="coiled-coil region" evidence="5">
    <location>
        <begin position="24"/>
        <end position="51"/>
    </location>
</feature>
<dbReference type="InterPro" id="IPR038336">
    <property type="entry name" value="NET_sf"/>
</dbReference>
<dbReference type="Proteomes" id="UP000243459">
    <property type="component" value="Chromosome 9"/>
</dbReference>
<evidence type="ECO:0000256" key="1">
    <source>
        <dbReference type="ARBA" id="ARBA00023015"/>
    </source>
</evidence>
<evidence type="ECO:0000313" key="9">
    <source>
        <dbReference type="Proteomes" id="UP000243459"/>
    </source>
</evidence>
<feature type="domain" description="NET" evidence="7">
    <location>
        <begin position="238"/>
        <end position="319"/>
    </location>
</feature>
<dbReference type="AlphaFoldDB" id="A0A5P1E9Q0"/>
<dbReference type="OMA" id="WAWPFLK"/>
<dbReference type="InterPro" id="IPR027353">
    <property type="entry name" value="NET_dom"/>
</dbReference>
<gene>
    <name evidence="8" type="ORF">A4U43_C09F3150</name>
</gene>
<proteinExistence type="predicted"/>
<dbReference type="InterPro" id="IPR018359">
    <property type="entry name" value="Bromodomain_CS"/>
</dbReference>
<dbReference type="PRINTS" id="PR00503">
    <property type="entry name" value="BROMODOMAIN"/>
</dbReference>
<evidence type="ECO:0000256" key="4">
    <source>
        <dbReference type="PROSITE-ProRule" id="PRU00035"/>
    </source>
</evidence>
<sequence length="337" mass="38417">MEPANTDLFGSGAREASETDAAVARRFSNQVDAMISKANELEQRVKELTDFYTHKKQPKNLKWISSCLKDKTDGAQKESGCSERMQEVMCQFGTILKQLSAHKWAEPFLEPVDVKGLRLRDYYKIIKRPMDFSTIQKQMEANVYKNAREIYADVRLVFSNAMTYNEDNKHDIHVMAKTLQQKFEEKWIHLIPKVVAAEKRQIDEEAQALAAQEAAIAKLARDTNNELNHLNLLIEELRESVMQRCRKMSTEEKRKLSSGIASLCPEYLFKALELIAQSNPNFQDSAEEVDIDIDAQGHHPKKTLRSLLHLTWVAAIEDIAVTVEHSGSERGSGFFVS</sequence>
<dbReference type="InterPro" id="IPR036427">
    <property type="entry name" value="Bromodomain-like_sf"/>
</dbReference>
<keyword evidence="2 4" id="KW-0103">Bromodomain</keyword>
<evidence type="ECO:0000256" key="3">
    <source>
        <dbReference type="ARBA" id="ARBA00023163"/>
    </source>
</evidence>
<keyword evidence="3" id="KW-0804">Transcription</keyword>
<evidence type="ECO:0000313" key="8">
    <source>
        <dbReference type="EMBL" id="ONK57696.1"/>
    </source>
</evidence>
<keyword evidence="5" id="KW-0175">Coiled coil</keyword>
<dbReference type="Gene3D" id="1.20.1270.220">
    <property type="match status" value="1"/>
</dbReference>
<feature type="coiled-coil region" evidence="5">
    <location>
        <begin position="195"/>
        <end position="240"/>
    </location>
</feature>
<dbReference type="PROSITE" id="PS00633">
    <property type="entry name" value="BROMODOMAIN_1"/>
    <property type="match status" value="1"/>
</dbReference>
<dbReference type="EMBL" id="CM007389">
    <property type="protein sequence ID" value="ONK57696.1"/>
    <property type="molecule type" value="Genomic_DNA"/>
</dbReference>
<protein>
    <recommendedName>
        <fullName evidence="10">Bromo domain-containing protein</fullName>
    </recommendedName>
</protein>
<dbReference type="SUPFAM" id="SSF47370">
    <property type="entry name" value="Bromodomain"/>
    <property type="match status" value="1"/>
</dbReference>
<dbReference type="PANTHER" id="PTHR45926">
    <property type="entry name" value="OSJNBA0053K19.4 PROTEIN"/>
    <property type="match status" value="1"/>
</dbReference>
<dbReference type="PROSITE" id="PS50014">
    <property type="entry name" value="BROMODOMAIN_2"/>
    <property type="match status" value="1"/>
</dbReference>
<evidence type="ECO:0000256" key="5">
    <source>
        <dbReference type="SAM" id="Coils"/>
    </source>
</evidence>
<dbReference type="Gene3D" id="1.20.920.10">
    <property type="entry name" value="Bromodomain-like"/>
    <property type="match status" value="1"/>
</dbReference>
<dbReference type="Gramene" id="ONK57696">
    <property type="protein sequence ID" value="ONK57696"/>
    <property type="gene ID" value="A4U43_C09F3150"/>
</dbReference>
<dbReference type="SMART" id="SM00297">
    <property type="entry name" value="BROMO"/>
    <property type="match status" value="1"/>
</dbReference>
<organism evidence="8 9">
    <name type="scientific">Asparagus officinalis</name>
    <name type="common">Garden asparagus</name>
    <dbReference type="NCBI Taxonomy" id="4686"/>
    <lineage>
        <taxon>Eukaryota</taxon>
        <taxon>Viridiplantae</taxon>
        <taxon>Streptophyta</taxon>
        <taxon>Embryophyta</taxon>
        <taxon>Tracheophyta</taxon>
        <taxon>Spermatophyta</taxon>
        <taxon>Magnoliopsida</taxon>
        <taxon>Liliopsida</taxon>
        <taxon>Asparagales</taxon>
        <taxon>Asparagaceae</taxon>
        <taxon>Asparagoideae</taxon>
        <taxon>Asparagus</taxon>
    </lineage>
</organism>
<evidence type="ECO:0000259" key="7">
    <source>
        <dbReference type="PROSITE" id="PS51525"/>
    </source>
</evidence>
<evidence type="ECO:0008006" key="10">
    <source>
        <dbReference type="Google" id="ProtNLM"/>
    </source>
</evidence>